<evidence type="ECO:0000259" key="11">
    <source>
        <dbReference type="Pfam" id="PF02767"/>
    </source>
</evidence>
<dbReference type="Pfam" id="PF02767">
    <property type="entry name" value="DNA_pol3_beta_2"/>
    <property type="match status" value="1"/>
</dbReference>
<organism evidence="13 14">
    <name type="scientific">Candidatus Wildermuthbacteria bacterium RIFCSPHIGHO2_02_FULL_47_17</name>
    <dbReference type="NCBI Taxonomy" id="1802452"/>
    <lineage>
        <taxon>Bacteria</taxon>
        <taxon>Candidatus Wildermuthiibacteriota</taxon>
    </lineage>
</organism>
<dbReference type="Pfam" id="PF00712">
    <property type="entry name" value="DNA_pol3_beta"/>
    <property type="match status" value="1"/>
</dbReference>
<evidence type="ECO:0000313" key="13">
    <source>
        <dbReference type="EMBL" id="OHA68278.1"/>
    </source>
</evidence>
<evidence type="ECO:0000256" key="7">
    <source>
        <dbReference type="ARBA" id="ARBA00022932"/>
    </source>
</evidence>
<dbReference type="PANTHER" id="PTHR30478">
    <property type="entry name" value="DNA POLYMERASE III SUBUNIT BETA"/>
    <property type="match status" value="1"/>
</dbReference>
<protein>
    <recommendedName>
        <fullName evidence="9">Beta sliding clamp</fullName>
    </recommendedName>
</protein>
<dbReference type="Gene3D" id="3.10.150.10">
    <property type="entry name" value="DNA Polymerase III, subunit A, domain 2"/>
    <property type="match status" value="1"/>
</dbReference>
<dbReference type="NCBIfam" id="TIGR00663">
    <property type="entry name" value="dnan"/>
    <property type="match status" value="1"/>
</dbReference>
<dbReference type="InterPro" id="IPR001001">
    <property type="entry name" value="DNA_polIII_beta"/>
</dbReference>
<dbReference type="GO" id="GO:0003677">
    <property type="term" value="F:DNA binding"/>
    <property type="evidence" value="ECO:0007669"/>
    <property type="project" value="UniProtKB-UniRule"/>
</dbReference>
<keyword evidence="3 9" id="KW-0963">Cytoplasm</keyword>
<feature type="domain" description="DNA polymerase III beta sliding clamp C-terminal" evidence="12">
    <location>
        <begin position="255"/>
        <end position="374"/>
    </location>
</feature>
<evidence type="ECO:0000313" key="14">
    <source>
        <dbReference type="Proteomes" id="UP000179258"/>
    </source>
</evidence>
<gene>
    <name evidence="13" type="ORF">A3D59_03920</name>
</gene>
<accession>A0A1G2R6U3</accession>
<evidence type="ECO:0000256" key="6">
    <source>
        <dbReference type="ARBA" id="ARBA00022705"/>
    </source>
</evidence>
<evidence type="ECO:0000256" key="5">
    <source>
        <dbReference type="ARBA" id="ARBA00022695"/>
    </source>
</evidence>
<dbReference type="Pfam" id="PF02768">
    <property type="entry name" value="DNA_pol3_beta_3"/>
    <property type="match status" value="1"/>
</dbReference>
<dbReference type="GO" id="GO:0003887">
    <property type="term" value="F:DNA-directed DNA polymerase activity"/>
    <property type="evidence" value="ECO:0007669"/>
    <property type="project" value="UniProtKB-UniRule"/>
</dbReference>
<keyword evidence="4 9" id="KW-0808">Transferase</keyword>
<keyword evidence="7 9" id="KW-0239">DNA-directed DNA polymerase</keyword>
<comment type="subunit">
    <text evidence="9">Forms a ring-shaped head-to-tail homodimer around DNA.</text>
</comment>
<sequence>MKTNVLQSNLRNGLVIIERITAKSVALPVLGNVLVSCDKNFICLSATDLEIAAHFWVLSKTEKEGKITLPAKLFLQLVSSIAEEKVELEVKNNNLIVKNNICTSQLRGQNPEEFPVIPEIKKDYTFELNIGSFCQGLTQTVDVASTSSHKPELTGVYCMLGKKMLILAATDSFRLAEKTLFFADETSVPEGGLSFIIPVKIVRELINVFGGTQGRIKLFLSQNQIAFEYVSPEVSHPQIQLLSRLIEGEYPSYKDIIPQKHDAQFITPKADFINQIKAASYFTQKTNEISLHFIPGKGLEITSQNPDSGEYSALIKGKCDGEEMNIDFNWKFILDGLVNIKSDEIALYAQKNGGPATLCPVGDTSYIYVVMPIRAG</sequence>
<dbReference type="Gene3D" id="3.70.10.10">
    <property type="match status" value="1"/>
</dbReference>
<feature type="domain" description="DNA polymerase III beta sliding clamp N-terminal" evidence="10">
    <location>
        <begin position="10"/>
        <end position="118"/>
    </location>
</feature>
<evidence type="ECO:0000256" key="1">
    <source>
        <dbReference type="ARBA" id="ARBA00004496"/>
    </source>
</evidence>
<name>A0A1G2R6U3_9BACT</name>
<dbReference type="Proteomes" id="UP000179258">
    <property type="component" value="Unassembled WGS sequence"/>
</dbReference>
<comment type="function">
    <text evidence="9">Confers DNA tethering and processivity to DNA polymerases and other proteins. Acts as a clamp, forming a ring around DNA (a reaction catalyzed by the clamp-loading complex) which diffuses in an ATP-independent manner freely and bidirectionally along dsDNA. Initially characterized for its ability to contact the catalytic subunit of DNA polymerase III (Pol III), a complex, multichain enzyme responsible for most of the replicative synthesis in bacteria; Pol III exhibits 3'-5' exonuclease proofreading activity. The beta chain is required for initiation of replication as well as for processivity of DNA replication.</text>
</comment>
<dbReference type="GO" id="GO:0005737">
    <property type="term" value="C:cytoplasm"/>
    <property type="evidence" value="ECO:0007669"/>
    <property type="project" value="UniProtKB-SubCell"/>
</dbReference>
<dbReference type="SUPFAM" id="SSF55979">
    <property type="entry name" value="DNA clamp"/>
    <property type="match status" value="3"/>
</dbReference>
<proteinExistence type="inferred from homology"/>
<keyword evidence="8" id="KW-0238">DNA-binding</keyword>
<dbReference type="AlphaFoldDB" id="A0A1G2R6U3"/>
<comment type="subcellular location">
    <subcellularLocation>
        <location evidence="1 9">Cytoplasm</location>
    </subcellularLocation>
</comment>
<reference evidence="13 14" key="1">
    <citation type="journal article" date="2016" name="Nat. Commun.">
        <title>Thousands of microbial genomes shed light on interconnected biogeochemical processes in an aquifer system.</title>
        <authorList>
            <person name="Anantharaman K."/>
            <person name="Brown C.T."/>
            <person name="Hug L.A."/>
            <person name="Sharon I."/>
            <person name="Castelle C.J."/>
            <person name="Probst A.J."/>
            <person name="Thomas B.C."/>
            <person name="Singh A."/>
            <person name="Wilkins M.J."/>
            <person name="Karaoz U."/>
            <person name="Brodie E.L."/>
            <person name="Williams K.H."/>
            <person name="Hubbard S.S."/>
            <person name="Banfield J.F."/>
        </authorList>
    </citation>
    <scope>NUCLEOTIDE SEQUENCE [LARGE SCALE GENOMIC DNA]</scope>
</reference>
<dbReference type="PIRSF" id="PIRSF000804">
    <property type="entry name" value="DNA_pol_III_b"/>
    <property type="match status" value="1"/>
</dbReference>
<dbReference type="GO" id="GO:0008408">
    <property type="term" value="F:3'-5' exonuclease activity"/>
    <property type="evidence" value="ECO:0007669"/>
    <property type="project" value="InterPro"/>
</dbReference>
<dbReference type="InterPro" id="IPR022635">
    <property type="entry name" value="DNA_polIII_beta_C"/>
</dbReference>
<keyword evidence="5 9" id="KW-0548">Nucleotidyltransferase</keyword>
<dbReference type="PANTHER" id="PTHR30478:SF0">
    <property type="entry name" value="BETA SLIDING CLAMP"/>
    <property type="match status" value="1"/>
</dbReference>
<dbReference type="CDD" id="cd00140">
    <property type="entry name" value="beta_clamp"/>
    <property type="match status" value="1"/>
</dbReference>
<dbReference type="InterPro" id="IPR022637">
    <property type="entry name" value="DNA_polIII_beta_cen"/>
</dbReference>
<keyword evidence="6 9" id="KW-0235">DNA replication</keyword>
<evidence type="ECO:0000256" key="4">
    <source>
        <dbReference type="ARBA" id="ARBA00022679"/>
    </source>
</evidence>
<evidence type="ECO:0000256" key="8">
    <source>
        <dbReference type="ARBA" id="ARBA00023125"/>
    </source>
</evidence>
<comment type="similarity">
    <text evidence="2 9">Belongs to the beta sliding clamp family.</text>
</comment>
<evidence type="ECO:0000259" key="10">
    <source>
        <dbReference type="Pfam" id="PF00712"/>
    </source>
</evidence>
<comment type="caution">
    <text evidence="13">The sequence shown here is derived from an EMBL/GenBank/DDBJ whole genome shotgun (WGS) entry which is preliminary data.</text>
</comment>
<evidence type="ECO:0000259" key="12">
    <source>
        <dbReference type="Pfam" id="PF02768"/>
    </source>
</evidence>
<dbReference type="InterPro" id="IPR046938">
    <property type="entry name" value="DNA_clamp_sf"/>
</dbReference>
<evidence type="ECO:0000256" key="9">
    <source>
        <dbReference type="PIRNR" id="PIRNR000804"/>
    </source>
</evidence>
<dbReference type="InterPro" id="IPR022634">
    <property type="entry name" value="DNA_polIII_beta_N"/>
</dbReference>
<dbReference type="SMART" id="SM00480">
    <property type="entry name" value="POL3Bc"/>
    <property type="match status" value="1"/>
</dbReference>
<evidence type="ECO:0000256" key="3">
    <source>
        <dbReference type="ARBA" id="ARBA00022490"/>
    </source>
</evidence>
<feature type="domain" description="DNA polymerase III beta sliding clamp central" evidence="11">
    <location>
        <begin position="137"/>
        <end position="251"/>
    </location>
</feature>
<dbReference type="GO" id="GO:0006271">
    <property type="term" value="P:DNA strand elongation involved in DNA replication"/>
    <property type="evidence" value="ECO:0007669"/>
    <property type="project" value="TreeGrafter"/>
</dbReference>
<dbReference type="EMBL" id="MHTX01000019">
    <property type="protein sequence ID" value="OHA68278.1"/>
    <property type="molecule type" value="Genomic_DNA"/>
</dbReference>
<evidence type="ECO:0000256" key="2">
    <source>
        <dbReference type="ARBA" id="ARBA00010752"/>
    </source>
</evidence>
<dbReference type="GO" id="GO:0009360">
    <property type="term" value="C:DNA polymerase III complex"/>
    <property type="evidence" value="ECO:0007669"/>
    <property type="project" value="InterPro"/>
</dbReference>